<sequence length="151" mass="17456">MDKSYENDMQYPEYMENGDVRGRCGFHCRKCPAYKENIHSDTDRSRVHLTWNKIYGLDVPPSVLNCDGCLKPDDEHPVRIGGDCEIRNCVLEKNLAHCGLCADFPCDLMERHLASVETVVPECRSSCSPEEFRDFIEPYLCREFLESEKNK</sequence>
<dbReference type="InterPro" id="IPR024227">
    <property type="entry name" value="DUF3795"/>
</dbReference>
<dbReference type="EMBL" id="CP077107">
    <property type="protein sequence ID" value="QXO93753.1"/>
    <property type="molecule type" value="Genomic_DNA"/>
</dbReference>
<name>A0A8F5VMQ8_METHU</name>
<dbReference type="AlphaFoldDB" id="A0A8F5VMQ8"/>
<protein>
    <submittedName>
        <fullName evidence="1">DUF3795 domain-containing protein</fullName>
    </submittedName>
</protein>
<evidence type="ECO:0000313" key="2">
    <source>
        <dbReference type="Proteomes" id="UP000694228"/>
    </source>
</evidence>
<dbReference type="OrthoDB" id="117153at2157"/>
<proteinExistence type="predicted"/>
<accession>A0A8F5VMQ8</accession>
<organism evidence="1 2">
    <name type="scientific">Methanospirillum hungatei</name>
    <dbReference type="NCBI Taxonomy" id="2203"/>
    <lineage>
        <taxon>Archaea</taxon>
        <taxon>Methanobacteriati</taxon>
        <taxon>Methanobacteriota</taxon>
        <taxon>Stenosarchaea group</taxon>
        <taxon>Methanomicrobia</taxon>
        <taxon>Methanomicrobiales</taxon>
        <taxon>Methanospirillaceae</taxon>
        <taxon>Methanospirillum</taxon>
    </lineage>
</organism>
<gene>
    <name evidence="1" type="ORF">KSK55_10350</name>
</gene>
<evidence type="ECO:0000313" key="1">
    <source>
        <dbReference type="EMBL" id="QXO93753.1"/>
    </source>
</evidence>
<dbReference type="Pfam" id="PF12675">
    <property type="entry name" value="DUF3795"/>
    <property type="match status" value="1"/>
</dbReference>
<reference evidence="1 2" key="1">
    <citation type="submission" date="2021-06" db="EMBL/GenBank/DDBJ databases">
        <title>Complete genome sequence of the secondary alcohol utilizing methanogen Methanospirillum hungatei strain GP1.</title>
        <authorList>
            <person name="Day L.A."/>
            <person name="Costa K.C."/>
        </authorList>
    </citation>
    <scope>NUCLEOTIDE SEQUENCE [LARGE SCALE GENOMIC DNA]</scope>
    <source>
        <strain evidence="1 2">GP1</strain>
    </source>
</reference>
<dbReference type="Proteomes" id="UP000694228">
    <property type="component" value="Chromosome"/>
</dbReference>